<evidence type="ECO:0008006" key="3">
    <source>
        <dbReference type="Google" id="ProtNLM"/>
    </source>
</evidence>
<organism evidence="1 2">
    <name type="scientific">Gossypium harknessii</name>
    <dbReference type="NCBI Taxonomy" id="34285"/>
    <lineage>
        <taxon>Eukaryota</taxon>
        <taxon>Viridiplantae</taxon>
        <taxon>Streptophyta</taxon>
        <taxon>Embryophyta</taxon>
        <taxon>Tracheophyta</taxon>
        <taxon>Spermatophyta</taxon>
        <taxon>Magnoliopsida</taxon>
        <taxon>eudicotyledons</taxon>
        <taxon>Gunneridae</taxon>
        <taxon>Pentapetalae</taxon>
        <taxon>rosids</taxon>
        <taxon>malvids</taxon>
        <taxon>Malvales</taxon>
        <taxon>Malvaceae</taxon>
        <taxon>Malvoideae</taxon>
        <taxon>Gossypium</taxon>
    </lineage>
</organism>
<dbReference type="Proteomes" id="UP000593560">
    <property type="component" value="Unassembled WGS sequence"/>
</dbReference>
<accession>A0A7J9H7S0</accession>
<name>A0A7J9H7S0_9ROSI</name>
<keyword evidence="2" id="KW-1185">Reference proteome</keyword>
<dbReference type="AlphaFoldDB" id="A0A7J9H7S0"/>
<reference evidence="1 2" key="1">
    <citation type="journal article" date="2019" name="Genome Biol. Evol.">
        <title>Insights into the evolution of the New World diploid cottons (Gossypium, subgenus Houzingenia) based on genome sequencing.</title>
        <authorList>
            <person name="Grover C.E."/>
            <person name="Arick M.A. 2nd"/>
            <person name="Thrash A."/>
            <person name="Conover J.L."/>
            <person name="Sanders W.S."/>
            <person name="Peterson D.G."/>
            <person name="Frelichowski J.E."/>
            <person name="Scheffler J.A."/>
            <person name="Scheffler B.E."/>
            <person name="Wendel J.F."/>
        </authorList>
    </citation>
    <scope>NUCLEOTIDE SEQUENCE [LARGE SCALE GENOMIC DNA]</scope>
    <source>
        <strain evidence="1">0</strain>
        <tissue evidence="1">Leaf</tissue>
    </source>
</reference>
<sequence>TDVEFVTHYLINKVIYNPFSSFIFQEINATELYTKSPKNSDEPNDEIKTWTCGRAMHHRWEILMPK</sequence>
<comment type="caution">
    <text evidence="1">The sequence shown here is derived from an EMBL/GenBank/DDBJ whole genome shotgun (WGS) entry which is preliminary data.</text>
</comment>
<feature type="non-terminal residue" evidence="1">
    <location>
        <position position="1"/>
    </location>
</feature>
<protein>
    <recommendedName>
        <fullName evidence="3">NAC domain-containing protein</fullName>
    </recommendedName>
</protein>
<proteinExistence type="predicted"/>
<gene>
    <name evidence="1" type="ORF">Gohar_005292</name>
</gene>
<evidence type="ECO:0000313" key="2">
    <source>
        <dbReference type="Proteomes" id="UP000593560"/>
    </source>
</evidence>
<dbReference type="EMBL" id="JABFAD010000008">
    <property type="protein sequence ID" value="MBA0805802.1"/>
    <property type="molecule type" value="Genomic_DNA"/>
</dbReference>
<evidence type="ECO:0000313" key="1">
    <source>
        <dbReference type="EMBL" id="MBA0805802.1"/>
    </source>
</evidence>